<dbReference type="EMBL" id="JAUKUD010000003">
    <property type="protein sequence ID" value="KAK0749081.1"/>
    <property type="molecule type" value="Genomic_DNA"/>
</dbReference>
<comment type="caution">
    <text evidence="1">The sequence shown here is derived from an EMBL/GenBank/DDBJ whole genome shotgun (WGS) entry which is preliminary data.</text>
</comment>
<name>A0AA40F0X2_9PEZI</name>
<proteinExistence type="predicted"/>
<keyword evidence="2" id="KW-1185">Reference proteome</keyword>
<dbReference type="AlphaFoldDB" id="A0AA40F0X2"/>
<reference evidence="1" key="1">
    <citation type="submission" date="2023-06" db="EMBL/GenBank/DDBJ databases">
        <title>Genome-scale phylogeny and comparative genomics of the fungal order Sordariales.</title>
        <authorList>
            <consortium name="Lawrence Berkeley National Laboratory"/>
            <person name="Hensen N."/>
            <person name="Bonometti L."/>
            <person name="Westerberg I."/>
            <person name="Brannstrom I.O."/>
            <person name="Guillou S."/>
            <person name="Cros-Aarteil S."/>
            <person name="Calhoun S."/>
            <person name="Haridas S."/>
            <person name="Kuo A."/>
            <person name="Mondo S."/>
            <person name="Pangilinan J."/>
            <person name="Riley R."/>
            <person name="LaButti K."/>
            <person name="Andreopoulos B."/>
            <person name="Lipzen A."/>
            <person name="Chen C."/>
            <person name="Yanf M."/>
            <person name="Daum C."/>
            <person name="Ng V."/>
            <person name="Clum A."/>
            <person name="Steindorff A."/>
            <person name="Ohm R."/>
            <person name="Martin F."/>
            <person name="Silar P."/>
            <person name="Natvig D."/>
            <person name="Lalanne C."/>
            <person name="Gautier V."/>
            <person name="Ament-velasquez S.L."/>
            <person name="Kruys A."/>
            <person name="Hutchinson M.I."/>
            <person name="Powell A.J."/>
            <person name="Barry K."/>
            <person name="Miller A.N."/>
            <person name="Grigoriev I.V."/>
            <person name="Debuchy R."/>
            <person name="Gladieux P."/>
            <person name="Thoren M.H."/>
            <person name="Johannesson H."/>
        </authorList>
    </citation>
    <scope>NUCLEOTIDE SEQUENCE</scope>
    <source>
        <strain evidence="1">SMH3187-1</strain>
    </source>
</reference>
<evidence type="ECO:0000313" key="1">
    <source>
        <dbReference type="EMBL" id="KAK0749081.1"/>
    </source>
</evidence>
<evidence type="ECO:0000313" key="2">
    <source>
        <dbReference type="Proteomes" id="UP001172155"/>
    </source>
</evidence>
<gene>
    <name evidence="1" type="ORF">B0T18DRAFT_388743</name>
</gene>
<sequence>MVAAGLVAFPKSILACAIQDDAARLLFEVLQPSFSGPWSFQKDAHGYSPAFREQEVQSALRQLRSHPSTTKEALRTFIRGTREDSVSTNAQIDKSIAFAVRLMLMVNCFYPDHDSGKIPEEGRARVFWMDGPQNTFSAFTGNMFHSTLTEAIRINHPLGHHRNPGYSQAILNLRARKLTEALGVPFAPTNSLAEHLEFDERRRRIYIFHHAGFLKHQLQLTKGLSPDNDLEGCIRRGAVPRRLAIEVLLSLQVVLFPLDEDKSMNLLNQIMAESNGKFDPETKTYDFVSLVEEDEMKIGFHYLLNRLAYLHDRAAEAPPTSRIGHYLHPWTHRHMVMLTAVGILAAFVGGVEFAKGG</sequence>
<protein>
    <submittedName>
        <fullName evidence="1">Uncharacterized protein</fullName>
    </submittedName>
</protein>
<dbReference type="Proteomes" id="UP001172155">
    <property type="component" value="Unassembled WGS sequence"/>
</dbReference>
<organism evidence="1 2">
    <name type="scientific">Schizothecium vesticola</name>
    <dbReference type="NCBI Taxonomy" id="314040"/>
    <lineage>
        <taxon>Eukaryota</taxon>
        <taxon>Fungi</taxon>
        <taxon>Dikarya</taxon>
        <taxon>Ascomycota</taxon>
        <taxon>Pezizomycotina</taxon>
        <taxon>Sordariomycetes</taxon>
        <taxon>Sordariomycetidae</taxon>
        <taxon>Sordariales</taxon>
        <taxon>Schizotheciaceae</taxon>
        <taxon>Schizothecium</taxon>
    </lineage>
</organism>
<accession>A0AA40F0X2</accession>